<feature type="binding site" evidence="10">
    <location>
        <position position="141"/>
    </location>
    <ligand>
        <name>NAD(+)</name>
        <dbReference type="ChEBI" id="CHEBI:57540"/>
    </ligand>
</feature>
<protein>
    <recommendedName>
        <fullName evidence="3 7">UDP-glucose 6-dehydrogenase</fullName>
        <ecNumber evidence="3 7">1.1.1.22</ecNumber>
    </recommendedName>
</protein>
<dbReference type="GO" id="GO:0000271">
    <property type="term" value="P:polysaccharide biosynthetic process"/>
    <property type="evidence" value="ECO:0007669"/>
    <property type="project" value="InterPro"/>
</dbReference>
<feature type="active site" description="Nucleophile" evidence="8">
    <location>
        <position position="250"/>
    </location>
</feature>
<dbReference type="InterPro" id="IPR017476">
    <property type="entry name" value="UDP-Glc/GDP-Man"/>
</dbReference>
<comment type="catalytic activity">
    <reaction evidence="6 7">
        <text>UDP-alpha-D-glucose + 2 NAD(+) + H2O = UDP-alpha-D-glucuronate + 2 NADH + 3 H(+)</text>
        <dbReference type="Rhea" id="RHEA:23596"/>
        <dbReference type="ChEBI" id="CHEBI:15377"/>
        <dbReference type="ChEBI" id="CHEBI:15378"/>
        <dbReference type="ChEBI" id="CHEBI:57540"/>
        <dbReference type="ChEBI" id="CHEBI:57945"/>
        <dbReference type="ChEBI" id="CHEBI:58052"/>
        <dbReference type="ChEBI" id="CHEBI:58885"/>
        <dbReference type="EC" id="1.1.1.22"/>
    </reaction>
</comment>
<evidence type="ECO:0000256" key="10">
    <source>
        <dbReference type="PIRSR" id="PIRSR500134-3"/>
    </source>
</evidence>
<feature type="binding site" evidence="9">
    <location>
        <position position="305"/>
    </location>
    <ligand>
        <name>substrate</name>
    </ligand>
</feature>
<feature type="binding site" evidence="10">
    <location>
        <position position="114"/>
    </location>
    <ligand>
        <name>NAD(+)</name>
        <dbReference type="ChEBI" id="CHEBI:57540"/>
    </ligand>
</feature>
<dbReference type="GO" id="GO:0003979">
    <property type="term" value="F:UDP-glucose 6-dehydrogenase activity"/>
    <property type="evidence" value="ECO:0007669"/>
    <property type="project" value="UniProtKB-EC"/>
</dbReference>
<gene>
    <name evidence="12" type="ORF">EV674_10355</name>
</gene>
<dbReference type="InterPro" id="IPR036291">
    <property type="entry name" value="NAD(P)-bd_dom_sf"/>
</dbReference>
<dbReference type="Proteomes" id="UP000295182">
    <property type="component" value="Unassembled WGS sequence"/>
</dbReference>
<dbReference type="SMART" id="SM00984">
    <property type="entry name" value="UDPG_MGDP_dh_C"/>
    <property type="match status" value="1"/>
</dbReference>
<dbReference type="NCBIfam" id="TIGR03026">
    <property type="entry name" value="NDP-sugDHase"/>
    <property type="match status" value="1"/>
</dbReference>
<dbReference type="PANTHER" id="PTHR43750">
    <property type="entry name" value="UDP-GLUCOSE 6-DEHYDROGENASE TUAD"/>
    <property type="match status" value="1"/>
</dbReference>
<evidence type="ECO:0000256" key="4">
    <source>
        <dbReference type="ARBA" id="ARBA00023002"/>
    </source>
</evidence>
<keyword evidence="13" id="KW-1185">Reference proteome</keyword>
<evidence type="ECO:0000256" key="1">
    <source>
        <dbReference type="ARBA" id="ARBA00004701"/>
    </source>
</evidence>
<dbReference type="Pfam" id="PF03720">
    <property type="entry name" value="UDPG_MGDP_dh_C"/>
    <property type="match status" value="1"/>
</dbReference>
<evidence type="ECO:0000259" key="11">
    <source>
        <dbReference type="SMART" id="SM00984"/>
    </source>
</evidence>
<feature type="binding site" evidence="10">
    <location>
        <position position="253"/>
    </location>
    <ligand>
        <name>NAD(+)</name>
        <dbReference type="ChEBI" id="CHEBI:57540"/>
    </ligand>
</feature>
<feature type="binding site" evidence="9">
    <location>
        <position position="247"/>
    </location>
    <ligand>
        <name>substrate</name>
    </ligand>
</feature>
<keyword evidence="4 7" id="KW-0560">Oxidoreductase</keyword>
<dbReference type="InterPro" id="IPR013328">
    <property type="entry name" value="6PGD_dom2"/>
</dbReference>
<dbReference type="EMBL" id="SLXH01000003">
    <property type="protein sequence ID" value="TCP19825.1"/>
    <property type="molecule type" value="Genomic_DNA"/>
</dbReference>
<evidence type="ECO:0000256" key="3">
    <source>
        <dbReference type="ARBA" id="ARBA00012954"/>
    </source>
</evidence>
<comment type="pathway">
    <text evidence="1">Nucleotide-sugar biosynthesis; UDP-alpha-D-glucuronate biosynthesis; UDP-alpha-D-glucuronate from UDP-alpha-D-glucose: step 1/1.</text>
</comment>
<dbReference type="PANTHER" id="PTHR43750:SF2">
    <property type="entry name" value="UDP-GLUCOSE 6-DEHYDROGENASE"/>
    <property type="match status" value="1"/>
</dbReference>
<evidence type="ECO:0000313" key="13">
    <source>
        <dbReference type="Proteomes" id="UP000295182"/>
    </source>
</evidence>
<feature type="binding site" evidence="9">
    <location>
        <position position="194"/>
    </location>
    <ligand>
        <name>substrate</name>
    </ligand>
</feature>
<feature type="binding site" evidence="9">
    <location>
        <begin position="239"/>
        <end position="243"/>
    </location>
    <ligand>
        <name>substrate</name>
    </ligand>
</feature>
<sequence length="386" mass="41149">MVGAGYVGLSNAVMLARHHEVVVLDTDAARVTAVNARVSPFADAHLQACLDTAPLNLCASGDAEWVLQGAAYVFVAVPTNLNSATGQLDTSGLDDVLARIGAVNADAIVAIRSTVPMGFTASAAVRHGIARLYFVPEFLREGQALHDSLHPSRVVVGGAAGAGAQALAQLLLQAAQARDVPVLLMGAQEAEAVKLLSNTYLAMRVAFFNEVDNLAWSRHLDARMLIEGLGLDPRIGSHYNNPSFGFGGYCLPKDVQQIQSEWPTSAPHALVDAIARSNDERVQYMAQAIAAQSPHCVGVYRLVMKAGSDNWRGSSSLVLVRRLQNLGVRVIIHEPLMAQGDLEGCTLVPSLHRFKAECDLIVANRRDAGLLDVASKVFSRDLFGGD</sequence>
<dbReference type="Pfam" id="PF03721">
    <property type="entry name" value="UDPG_MGDP_dh_N"/>
    <property type="match status" value="1"/>
</dbReference>
<dbReference type="InterPro" id="IPR036220">
    <property type="entry name" value="UDP-Glc/GDP-Man_DH_C_sf"/>
</dbReference>
<dbReference type="InterPro" id="IPR014027">
    <property type="entry name" value="UDP-Glc/GDP-Man_DH_C"/>
</dbReference>
<reference evidence="12 13" key="1">
    <citation type="submission" date="2019-03" db="EMBL/GenBank/DDBJ databases">
        <title>Genomic Encyclopedia of Type Strains, Phase IV (KMG-IV): sequencing the most valuable type-strain genomes for metagenomic binning, comparative biology and taxonomic classification.</title>
        <authorList>
            <person name="Goeker M."/>
        </authorList>
    </citation>
    <scope>NUCLEOTIDE SEQUENCE [LARGE SCALE GENOMIC DNA]</scope>
    <source>
        <strain evidence="12 13">DSM 1837</strain>
    </source>
</reference>
<feature type="binding site" evidence="10">
    <location>
        <position position="79"/>
    </location>
    <ligand>
        <name>NAD(+)</name>
        <dbReference type="ChEBI" id="CHEBI:57540"/>
    </ligand>
</feature>
<dbReference type="SUPFAM" id="SSF51735">
    <property type="entry name" value="NAD(P)-binding Rossmann-fold domains"/>
    <property type="match status" value="1"/>
</dbReference>
<accession>A0A4R2NFD8</accession>
<feature type="binding site" evidence="10">
    <location>
        <position position="25"/>
    </location>
    <ligand>
        <name>NAD(+)</name>
        <dbReference type="ChEBI" id="CHEBI:57540"/>
    </ligand>
</feature>
<evidence type="ECO:0000313" key="12">
    <source>
        <dbReference type="EMBL" id="TCP19825.1"/>
    </source>
</evidence>
<evidence type="ECO:0000256" key="8">
    <source>
        <dbReference type="PIRSR" id="PIRSR500134-1"/>
    </source>
</evidence>
<feature type="binding site" evidence="9">
    <location>
        <begin position="138"/>
        <end position="141"/>
    </location>
    <ligand>
        <name>substrate</name>
    </ligand>
</feature>
<dbReference type="Pfam" id="PF00984">
    <property type="entry name" value="UDPG_MGDP_dh"/>
    <property type="match status" value="1"/>
</dbReference>
<dbReference type="PIRSF" id="PIRSF000124">
    <property type="entry name" value="UDPglc_GDPman_dh"/>
    <property type="match status" value="1"/>
</dbReference>
<evidence type="ECO:0000256" key="7">
    <source>
        <dbReference type="PIRNR" id="PIRNR000124"/>
    </source>
</evidence>
<feature type="binding site" evidence="9">
    <location>
        <position position="304"/>
    </location>
    <ligand>
        <name>substrate</name>
    </ligand>
</feature>
<dbReference type="EC" id="1.1.1.22" evidence="3 7"/>
<dbReference type="InterPro" id="IPR028357">
    <property type="entry name" value="UDPglc_DH_bac"/>
</dbReference>
<evidence type="ECO:0000256" key="2">
    <source>
        <dbReference type="ARBA" id="ARBA00006601"/>
    </source>
</evidence>
<dbReference type="PIRSF" id="PIRSF500134">
    <property type="entry name" value="UDPglc_DH_bac"/>
    <property type="match status" value="1"/>
</dbReference>
<keyword evidence="5 7" id="KW-0520">NAD</keyword>
<dbReference type="SUPFAM" id="SSF52413">
    <property type="entry name" value="UDP-glucose/GDP-mannose dehydrogenase C-terminal domain"/>
    <property type="match status" value="1"/>
</dbReference>
<proteinExistence type="inferred from homology"/>
<comment type="caution">
    <text evidence="12">The sequence shown here is derived from an EMBL/GenBank/DDBJ whole genome shotgun (WGS) entry which is preliminary data.</text>
</comment>
<dbReference type="InterPro" id="IPR008927">
    <property type="entry name" value="6-PGluconate_DH-like_C_sf"/>
</dbReference>
<dbReference type="Gene3D" id="3.40.50.720">
    <property type="entry name" value="NAD(P)-binding Rossmann-like Domain"/>
    <property type="match status" value="2"/>
</dbReference>
<dbReference type="GO" id="GO:0051287">
    <property type="term" value="F:NAD binding"/>
    <property type="evidence" value="ECO:0007669"/>
    <property type="project" value="InterPro"/>
</dbReference>
<dbReference type="GO" id="GO:0006065">
    <property type="term" value="P:UDP-glucuronate biosynthetic process"/>
    <property type="evidence" value="ECO:0007669"/>
    <property type="project" value="UniProtKB-UniPathway"/>
</dbReference>
<name>A0A4R2NFD8_9BURK</name>
<comment type="similarity">
    <text evidence="2 7">Belongs to the UDP-glucose/GDP-mannose dehydrogenase family.</text>
</comment>
<dbReference type="UniPathway" id="UPA00038">
    <property type="reaction ID" value="UER00491"/>
</dbReference>
<evidence type="ECO:0000256" key="6">
    <source>
        <dbReference type="ARBA" id="ARBA00047473"/>
    </source>
</evidence>
<dbReference type="Gene3D" id="1.10.1040.10">
    <property type="entry name" value="N-(1-d-carboxylethyl)-l-norvaline Dehydrogenase, domain 2"/>
    <property type="match status" value="1"/>
</dbReference>
<feature type="binding site" evidence="10">
    <location>
        <position position="30"/>
    </location>
    <ligand>
        <name>NAD(+)</name>
        <dbReference type="ChEBI" id="CHEBI:57540"/>
    </ligand>
</feature>
<evidence type="ECO:0000256" key="5">
    <source>
        <dbReference type="ARBA" id="ARBA00023027"/>
    </source>
</evidence>
<feature type="domain" description="UDP-glucose/GDP-mannose dehydrogenase C-terminal" evidence="11">
    <location>
        <begin position="298"/>
        <end position="385"/>
    </location>
</feature>
<dbReference type="InterPro" id="IPR001732">
    <property type="entry name" value="UDP-Glc/GDP-Man_DH_N"/>
</dbReference>
<dbReference type="SUPFAM" id="SSF48179">
    <property type="entry name" value="6-phosphogluconate dehydrogenase C-terminal domain-like"/>
    <property type="match status" value="1"/>
</dbReference>
<feature type="binding site" evidence="10">
    <location>
        <position position="312"/>
    </location>
    <ligand>
        <name>NAD(+)</name>
        <dbReference type="ChEBI" id="CHEBI:57540"/>
    </ligand>
</feature>
<dbReference type="InterPro" id="IPR014026">
    <property type="entry name" value="UDP-Glc/GDP-Man_DH_dimer"/>
</dbReference>
<evidence type="ECO:0000256" key="9">
    <source>
        <dbReference type="PIRSR" id="PIRSR500134-2"/>
    </source>
</evidence>
<organism evidence="12 13">
    <name type="scientific">Simplicispira metamorpha</name>
    <dbReference type="NCBI Taxonomy" id="80881"/>
    <lineage>
        <taxon>Bacteria</taxon>
        <taxon>Pseudomonadati</taxon>
        <taxon>Pseudomonadota</taxon>
        <taxon>Betaproteobacteria</taxon>
        <taxon>Burkholderiales</taxon>
        <taxon>Comamonadaceae</taxon>
        <taxon>Simplicispira</taxon>
    </lineage>
</organism>
<dbReference type="AlphaFoldDB" id="A0A4R2NFD8"/>